<keyword evidence="4" id="KW-0067">ATP-binding</keyword>
<dbReference type="Pfam" id="PF07478">
    <property type="entry name" value="Dala_Dala_lig_C"/>
    <property type="match status" value="1"/>
</dbReference>
<accession>A0ABN8K429</accession>
<dbReference type="InterPro" id="IPR011761">
    <property type="entry name" value="ATP-grasp"/>
</dbReference>
<evidence type="ECO:0000256" key="4">
    <source>
        <dbReference type="PROSITE-ProRule" id="PRU00409"/>
    </source>
</evidence>
<proteinExistence type="inferred from homology"/>
<dbReference type="InterPro" id="IPR011095">
    <property type="entry name" value="Dala_Dala_lig_C"/>
</dbReference>
<evidence type="ECO:0000256" key="3">
    <source>
        <dbReference type="ARBA" id="ARBA00023316"/>
    </source>
</evidence>
<comment type="caution">
    <text evidence="6">The sequence shown here is derived from an EMBL/GenBank/DDBJ whole genome shotgun (WGS) entry which is preliminary data.</text>
</comment>
<gene>
    <name evidence="6" type="ORF">MES5069_450014</name>
</gene>
<keyword evidence="4" id="KW-0547">Nucleotide-binding</keyword>
<dbReference type="PROSITE" id="PS50975">
    <property type="entry name" value="ATP_GRASP"/>
    <property type="match status" value="1"/>
</dbReference>
<keyword evidence="3" id="KW-0961">Cell wall biogenesis/degradation</keyword>
<protein>
    <submittedName>
        <fullName evidence="6">ATP-grasp domain-containing protein</fullName>
    </submittedName>
</protein>
<organism evidence="6 7">
    <name type="scientific">Mesorhizobium escarrei</name>
    <dbReference type="NCBI Taxonomy" id="666018"/>
    <lineage>
        <taxon>Bacteria</taxon>
        <taxon>Pseudomonadati</taxon>
        <taxon>Pseudomonadota</taxon>
        <taxon>Alphaproteobacteria</taxon>
        <taxon>Hyphomicrobiales</taxon>
        <taxon>Phyllobacteriaceae</taxon>
        <taxon>Mesorhizobium</taxon>
    </lineage>
</organism>
<dbReference type="EMBL" id="CAKXZT010000141">
    <property type="protein sequence ID" value="CAH2405015.1"/>
    <property type="molecule type" value="Genomic_DNA"/>
</dbReference>
<feature type="domain" description="ATP-grasp" evidence="5">
    <location>
        <begin position="178"/>
        <end position="383"/>
    </location>
</feature>
<dbReference type="Proteomes" id="UP001153050">
    <property type="component" value="Unassembled WGS sequence"/>
</dbReference>
<keyword evidence="7" id="KW-1185">Reference proteome</keyword>
<dbReference type="PANTHER" id="PTHR23132:SF23">
    <property type="entry name" value="D-ALANINE--D-ALANINE LIGASE B"/>
    <property type="match status" value="1"/>
</dbReference>
<evidence type="ECO:0000313" key="7">
    <source>
        <dbReference type="Proteomes" id="UP001153050"/>
    </source>
</evidence>
<evidence type="ECO:0000313" key="6">
    <source>
        <dbReference type="EMBL" id="CAH2405015.1"/>
    </source>
</evidence>
<dbReference type="InterPro" id="IPR013815">
    <property type="entry name" value="ATP_grasp_subdomain_1"/>
</dbReference>
<dbReference type="Gene3D" id="3.30.470.20">
    <property type="entry name" value="ATP-grasp fold, B domain"/>
    <property type="match status" value="1"/>
</dbReference>
<evidence type="ECO:0000256" key="1">
    <source>
        <dbReference type="ARBA" id="ARBA00010871"/>
    </source>
</evidence>
<comment type="similarity">
    <text evidence="1">Belongs to the D-alanine--D-alanine ligase family.</text>
</comment>
<keyword evidence="2" id="KW-0436">Ligase</keyword>
<dbReference type="Gene3D" id="3.30.1490.20">
    <property type="entry name" value="ATP-grasp fold, A domain"/>
    <property type="match status" value="1"/>
</dbReference>
<evidence type="ECO:0000259" key="5">
    <source>
        <dbReference type="PROSITE" id="PS50975"/>
    </source>
</evidence>
<dbReference type="InterPro" id="IPR016185">
    <property type="entry name" value="PreATP-grasp_dom_sf"/>
</dbReference>
<sequence>MISQPASSHQVWQFLKNVNVHKCKRFRLPKGRKMTFAVSFLFGGISTEYDSSISSLTHIISSYLTLSRAERPFSVKHMYHLSRVDGLVRTIPFHNAFTIAELQAHVSDIIILPGRSLPITFNTIESHNEYIVNLLHGQFGEDGGVQTLAALSGLKGTFGDPDVASLTMNKFAMSSFVSSLLPSDVMKVPKTRLVRPQGVDDAIRFAKSVDGSVVVKPNSLGASLFATRFHDPVASEIDIRNLLREIFKYDNTALLQEFIPGDEYSCGCLISSSDVVLLPVAKIETAQNFFGHEEKHSSGLVIERILDYENDQLLGRLTSITRRIASSIDLYNMARFDFRISNDREIWFLECNYIPGLMKNSIFPKMLRHHGMTVIELISWIASHSRQYERKKHFIEYEISE</sequence>
<reference evidence="6 7" key="1">
    <citation type="submission" date="2022-03" db="EMBL/GenBank/DDBJ databases">
        <authorList>
            <person name="Brunel B."/>
        </authorList>
    </citation>
    <scope>NUCLEOTIDE SEQUENCE [LARGE SCALE GENOMIC DNA]</scope>
    <source>
        <strain evidence="6">STM5069sample</strain>
    </source>
</reference>
<dbReference type="PANTHER" id="PTHR23132">
    <property type="entry name" value="D-ALANINE--D-ALANINE LIGASE"/>
    <property type="match status" value="1"/>
</dbReference>
<evidence type="ECO:0000256" key="2">
    <source>
        <dbReference type="ARBA" id="ARBA00022598"/>
    </source>
</evidence>
<dbReference type="Gene3D" id="3.40.50.20">
    <property type="match status" value="1"/>
</dbReference>
<name>A0ABN8K429_9HYPH</name>
<dbReference type="SUPFAM" id="SSF52440">
    <property type="entry name" value="PreATP-grasp domain"/>
    <property type="match status" value="1"/>
</dbReference>
<dbReference type="SUPFAM" id="SSF56059">
    <property type="entry name" value="Glutathione synthetase ATP-binding domain-like"/>
    <property type="match status" value="1"/>
</dbReference>